<comment type="caution">
    <text evidence="5">The sequence shown here is derived from an EMBL/GenBank/DDBJ whole genome shotgun (WGS) entry which is preliminary data.</text>
</comment>
<dbReference type="AlphaFoldDB" id="A0A4R0JUQ8"/>
<sequence>MRGLLPAAGGLPGTPGSSDEAVDIVIQQTTTWIRDADAPTSPRGSGLCRLALRRQSRVLGRAPEQGIRTSPVEEIGGTYADAIRSPPGTRPSVNSTGCSQIGGGLPQRTTPIDAYRDGDQFVIRVDLPGVDRDSIEPTAEKNVLTVRAEHTWKAEEDQDVVVAERPQRSFSRQLFLGTASDTRTGTRPPW</sequence>
<dbReference type="Proteomes" id="UP000291144">
    <property type="component" value="Unassembled WGS sequence"/>
</dbReference>
<feature type="domain" description="SHSP" evidence="4">
    <location>
        <begin position="103"/>
        <end position="190"/>
    </location>
</feature>
<reference evidence="5 6" key="1">
    <citation type="submission" date="2019-02" db="EMBL/GenBank/DDBJ databases">
        <title>Kribbella capetownensis sp. nov. and Kribbella speibonae sp. nov., isolated from soil.</title>
        <authorList>
            <person name="Curtis S.M."/>
            <person name="Norton I."/>
            <person name="Everest G.J."/>
            <person name="Meyers P.R."/>
        </authorList>
    </citation>
    <scope>NUCLEOTIDE SEQUENCE [LARGE SCALE GENOMIC DNA]</scope>
    <source>
        <strain evidence="5 6">NRRL B-24813</strain>
    </source>
</reference>
<evidence type="ECO:0000259" key="4">
    <source>
        <dbReference type="PROSITE" id="PS01031"/>
    </source>
</evidence>
<dbReference type="InterPro" id="IPR008978">
    <property type="entry name" value="HSP20-like_chaperone"/>
</dbReference>
<name>A0A4R0JUQ8_9ACTN</name>
<accession>A0A4R0JUQ8</accession>
<evidence type="ECO:0000256" key="1">
    <source>
        <dbReference type="PROSITE-ProRule" id="PRU00285"/>
    </source>
</evidence>
<protein>
    <submittedName>
        <fullName evidence="5">Hsp20/alpha crystallin family protein</fullName>
    </submittedName>
</protein>
<dbReference type="OrthoDB" id="5242916at2"/>
<dbReference type="PROSITE" id="PS01031">
    <property type="entry name" value="SHSP"/>
    <property type="match status" value="1"/>
</dbReference>
<keyword evidence="6" id="KW-1185">Reference proteome</keyword>
<organism evidence="5 6">
    <name type="scientific">Kribbella pittospori</name>
    <dbReference type="NCBI Taxonomy" id="722689"/>
    <lineage>
        <taxon>Bacteria</taxon>
        <taxon>Bacillati</taxon>
        <taxon>Actinomycetota</taxon>
        <taxon>Actinomycetes</taxon>
        <taxon>Propionibacteriales</taxon>
        <taxon>Kribbellaceae</taxon>
        <taxon>Kribbella</taxon>
    </lineage>
</organism>
<evidence type="ECO:0000313" key="6">
    <source>
        <dbReference type="Proteomes" id="UP000291144"/>
    </source>
</evidence>
<evidence type="ECO:0000256" key="3">
    <source>
        <dbReference type="SAM" id="MobiDB-lite"/>
    </source>
</evidence>
<dbReference type="CDD" id="cd06464">
    <property type="entry name" value="ACD_sHsps-like"/>
    <property type="match status" value="1"/>
</dbReference>
<dbReference type="EMBL" id="SJKB01000025">
    <property type="protein sequence ID" value="TCC50380.1"/>
    <property type="molecule type" value="Genomic_DNA"/>
</dbReference>
<gene>
    <name evidence="5" type="ORF">E0H73_41875</name>
</gene>
<evidence type="ECO:0000313" key="5">
    <source>
        <dbReference type="EMBL" id="TCC50380.1"/>
    </source>
</evidence>
<proteinExistence type="inferred from homology"/>
<dbReference type="InterPro" id="IPR002068">
    <property type="entry name" value="A-crystallin/Hsp20_dom"/>
</dbReference>
<dbReference type="Pfam" id="PF00011">
    <property type="entry name" value="HSP20"/>
    <property type="match status" value="1"/>
</dbReference>
<dbReference type="Gene3D" id="2.60.40.790">
    <property type="match status" value="1"/>
</dbReference>
<feature type="region of interest" description="Disordered" evidence="3">
    <location>
        <begin position="84"/>
        <end position="106"/>
    </location>
</feature>
<evidence type="ECO:0000256" key="2">
    <source>
        <dbReference type="RuleBase" id="RU003616"/>
    </source>
</evidence>
<comment type="similarity">
    <text evidence="1 2">Belongs to the small heat shock protein (HSP20) family.</text>
</comment>
<dbReference type="SUPFAM" id="SSF49764">
    <property type="entry name" value="HSP20-like chaperones"/>
    <property type="match status" value="1"/>
</dbReference>